<evidence type="ECO:0000313" key="2">
    <source>
        <dbReference type="EMBL" id="QCP34937.1"/>
    </source>
</evidence>
<evidence type="ECO:0000256" key="1">
    <source>
        <dbReference type="SAM" id="Phobius"/>
    </source>
</evidence>
<protein>
    <submittedName>
        <fullName evidence="2">Uncharacterized protein</fullName>
    </submittedName>
</protein>
<dbReference type="AlphaFoldDB" id="A0A4P8IE73"/>
<accession>A0A4P8IE73</accession>
<keyword evidence="1" id="KW-0812">Transmembrane</keyword>
<dbReference type="RefSeq" id="WP_022261443.1">
    <property type="nucleotide sequence ID" value="NZ_CP040058.1"/>
</dbReference>
<dbReference type="EMBL" id="CP040058">
    <property type="protein sequence ID" value="QCP34937.1"/>
    <property type="molecule type" value="Genomic_DNA"/>
</dbReference>
<keyword evidence="3" id="KW-1185">Reference proteome</keyword>
<evidence type="ECO:0000313" key="3">
    <source>
        <dbReference type="Proteomes" id="UP000298653"/>
    </source>
</evidence>
<dbReference type="OrthoDB" id="2059201at2"/>
<sequence>MDNLPKAIIVFMGTILFGLFLVSYSNTQVSVNNAKKFQAAMSQKMKAADFSDYIIQECKEETREAGYEALEVTKESDDLFVVTLKYQVKNTLFSADKTYERKSYVRLAQSSE</sequence>
<keyword evidence="1" id="KW-1133">Transmembrane helix</keyword>
<keyword evidence="1" id="KW-0472">Membrane</keyword>
<reference evidence="2 3" key="1">
    <citation type="submission" date="2019-05" db="EMBL/GenBank/DDBJ databases">
        <title>Complete genome sequencing of Anaerostipes rhamnosivorans.</title>
        <authorList>
            <person name="Bui T.P.N."/>
            <person name="de Vos W.M."/>
        </authorList>
    </citation>
    <scope>NUCLEOTIDE SEQUENCE [LARGE SCALE GENOMIC DNA]</scope>
    <source>
        <strain evidence="2 3">1y2</strain>
    </source>
</reference>
<dbReference type="KEGG" id="arf:AR1Y2_1483"/>
<proteinExistence type="predicted"/>
<name>A0A4P8IE73_9FIRM</name>
<dbReference type="Proteomes" id="UP000298653">
    <property type="component" value="Chromosome"/>
</dbReference>
<feature type="transmembrane region" description="Helical" evidence="1">
    <location>
        <begin position="7"/>
        <end position="25"/>
    </location>
</feature>
<organism evidence="2 3">
    <name type="scientific">Anaerostipes rhamnosivorans</name>
    <dbReference type="NCBI Taxonomy" id="1229621"/>
    <lineage>
        <taxon>Bacteria</taxon>
        <taxon>Bacillati</taxon>
        <taxon>Bacillota</taxon>
        <taxon>Clostridia</taxon>
        <taxon>Lachnospirales</taxon>
        <taxon>Lachnospiraceae</taxon>
        <taxon>Anaerostipes</taxon>
    </lineage>
</organism>
<gene>
    <name evidence="2" type="ORF">AR1Y2_1483</name>
</gene>